<evidence type="ECO:0000313" key="1">
    <source>
        <dbReference type="EMBL" id="KAF4027798.1"/>
    </source>
</evidence>
<dbReference type="AlphaFoldDB" id="A0A833W353"/>
<sequence length="104" mass="11054">MSWNESTVGEIVAVVLRATGDAMPNNGFTVQGQQTLSNKELGLNGRADMVVLTGSRRIVVAKGKHGESSWSQGMAQMTLAAGIVLRDTIAEYGHTDECVWFAGA</sequence>
<proteinExistence type="predicted"/>
<comment type="caution">
    <text evidence="1">The sequence shown here is derived from an EMBL/GenBank/DDBJ whole genome shotgun (WGS) entry which is preliminary data.</text>
</comment>
<protein>
    <submittedName>
        <fullName evidence="1">Uncharacterized protein</fullName>
    </submittedName>
</protein>
<evidence type="ECO:0000313" key="2">
    <source>
        <dbReference type="Proteomes" id="UP000602510"/>
    </source>
</evidence>
<name>A0A833W353_PHYIN</name>
<reference evidence="1" key="1">
    <citation type="submission" date="2020-04" db="EMBL/GenBank/DDBJ databases">
        <title>Hybrid Assembly of Korean Phytophthora infestans isolates.</title>
        <authorList>
            <person name="Prokchorchik M."/>
            <person name="Lee Y."/>
            <person name="Seo J."/>
            <person name="Cho J.-H."/>
            <person name="Park Y.-E."/>
            <person name="Jang D.-C."/>
            <person name="Im J.-S."/>
            <person name="Choi J.-G."/>
            <person name="Park H.-J."/>
            <person name="Lee G.-B."/>
            <person name="Lee Y.-G."/>
            <person name="Hong S.-Y."/>
            <person name="Cho K."/>
            <person name="Sohn K.H."/>
        </authorList>
    </citation>
    <scope>NUCLEOTIDE SEQUENCE</scope>
    <source>
        <strain evidence="1">KR_1_A1</strain>
    </source>
</reference>
<accession>A0A833W353</accession>
<keyword evidence="2" id="KW-1185">Reference proteome</keyword>
<gene>
    <name evidence="1" type="ORF">GN244_ATG20554</name>
</gene>
<dbReference type="EMBL" id="WSZM01001275">
    <property type="protein sequence ID" value="KAF4027798.1"/>
    <property type="molecule type" value="Genomic_DNA"/>
</dbReference>
<dbReference type="Proteomes" id="UP000602510">
    <property type="component" value="Unassembled WGS sequence"/>
</dbReference>
<organism evidence="1 2">
    <name type="scientific">Phytophthora infestans</name>
    <name type="common">Potato late blight agent</name>
    <name type="synonym">Botrytis infestans</name>
    <dbReference type="NCBI Taxonomy" id="4787"/>
    <lineage>
        <taxon>Eukaryota</taxon>
        <taxon>Sar</taxon>
        <taxon>Stramenopiles</taxon>
        <taxon>Oomycota</taxon>
        <taxon>Peronosporomycetes</taxon>
        <taxon>Peronosporales</taxon>
        <taxon>Peronosporaceae</taxon>
        <taxon>Phytophthora</taxon>
    </lineage>
</organism>